<dbReference type="InterPro" id="IPR000837">
    <property type="entry name" value="AP-1"/>
</dbReference>
<dbReference type="GO" id="GO:0000978">
    <property type="term" value="F:RNA polymerase II cis-regulatory region sequence-specific DNA binding"/>
    <property type="evidence" value="ECO:0007669"/>
    <property type="project" value="TreeGrafter"/>
</dbReference>
<evidence type="ECO:0000313" key="7">
    <source>
        <dbReference type="Proteomes" id="UP001367676"/>
    </source>
</evidence>
<dbReference type="PANTHER" id="PTHR23351">
    <property type="entry name" value="FOS TRANSCRIPTION FACTOR-RELATED"/>
    <property type="match status" value="1"/>
</dbReference>
<evidence type="ECO:0000256" key="1">
    <source>
        <dbReference type="ARBA" id="ARBA00023015"/>
    </source>
</evidence>
<accession>A0AAN9TW65</accession>
<dbReference type="EMBL" id="JBBCAQ010000002">
    <property type="protein sequence ID" value="KAK7605458.1"/>
    <property type="molecule type" value="Genomic_DNA"/>
</dbReference>
<dbReference type="Gene3D" id="1.20.5.170">
    <property type="match status" value="1"/>
</dbReference>
<feature type="compositionally biased region" description="Acidic residues" evidence="4">
    <location>
        <begin position="147"/>
        <end position="156"/>
    </location>
</feature>
<dbReference type="CDD" id="cd14687">
    <property type="entry name" value="bZIP_ATF2"/>
    <property type="match status" value="1"/>
</dbReference>
<feature type="region of interest" description="Disordered" evidence="4">
    <location>
        <begin position="108"/>
        <end position="200"/>
    </location>
</feature>
<proteinExistence type="predicted"/>
<organism evidence="6 7">
    <name type="scientific">Parthenolecanium corni</name>
    <dbReference type="NCBI Taxonomy" id="536013"/>
    <lineage>
        <taxon>Eukaryota</taxon>
        <taxon>Metazoa</taxon>
        <taxon>Ecdysozoa</taxon>
        <taxon>Arthropoda</taxon>
        <taxon>Hexapoda</taxon>
        <taxon>Insecta</taxon>
        <taxon>Pterygota</taxon>
        <taxon>Neoptera</taxon>
        <taxon>Paraneoptera</taxon>
        <taxon>Hemiptera</taxon>
        <taxon>Sternorrhyncha</taxon>
        <taxon>Coccoidea</taxon>
        <taxon>Coccidae</taxon>
        <taxon>Parthenolecanium</taxon>
    </lineage>
</organism>
<protein>
    <recommendedName>
        <fullName evidence="5">BZIP domain-containing protein</fullName>
    </recommendedName>
</protein>
<dbReference type="PROSITE" id="PS00036">
    <property type="entry name" value="BZIP_BASIC"/>
    <property type="match status" value="1"/>
</dbReference>
<keyword evidence="3" id="KW-0804">Transcription</keyword>
<feature type="compositionally biased region" description="Polar residues" evidence="4">
    <location>
        <begin position="115"/>
        <end position="131"/>
    </location>
</feature>
<gene>
    <name evidence="6" type="ORF">V9T40_007316</name>
</gene>
<dbReference type="Proteomes" id="UP001367676">
    <property type="component" value="Unassembled WGS sequence"/>
</dbReference>
<evidence type="ECO:0000256" key="3">
    <source>
        <dbReference type="ARBA" id="ARBA00023163"/>
    </source>
</evidence>
<name>A0AAN9TW65_9HEMI</name>
<dbReference type="SUPFAM" id="SSF57959">
    <property type="entry name" value="Leucine zipper domain"/>
    <property type="match status" value="1"/>
</dbReference>
<dbReference type="GO" id="GO:0000981">
    <property type="term" value="F:DNA-binding transcription factor activity, RNA polymerase II-specific"/>
    <property type="evidence" value="ECO:0007669"/>
    <property type="project" value="TreeGrafter"/>
</dbReference>
<dbReference type="SMART" id="SM00338">
    <property type="entry name" value="BRLZ"/>
    <property type="match status" value="1"/>
</dbReference>
<reference evidence="6 7" key="1">
    <citation type="submission" date="2024-03" db="EMBL/GenBank/DDBJ databases">
        <title>Adaptation during the transition from Ophiocordyceps entomopathogen to insect associate is accompanied by gene loss and intensified selection.</title>
        <authorList>
            <person name="Ward C.M."/>
            <person name="Onetto C.A."/>
            <person name="Borneman A.R."/>
        </authorList>
    </citation>
    <scope>NUCLEOTIDE SEQUENCE [LARGE SCALE GENOMIC DNA]</scope>
    <source>
        <strain evidence="6">AWRI1</strain>
        <tissue evidence="6">Single Adult Female</tissue>
    </source>
</reference>
<feature type="compositionally biased region" description="Polar residues" evidence="4">
    <location>
        <begin position="157"/>
        <end position="168"/>
    </location>
</feature>
<evidence type="ECO:0000256" key="4">
    <source>
        <dbReference type="SAM" id="MobiDB-lite"/>
    </source>
</evidence>
<dbReference type="Pfam" id="PF00170">
    <property type="entry name" value="bZIP_1"/>
    <property type="match status" value="1"/>
</dbReference>
<feature type="region of interest" description="Disordered" evidence="4">
    <location>
        <begin position="56"/>
        <end position="94"/>
    </location>
</feature>
<dbReference type="InterPro" id="IPR046347">
    <property type="entry name" value="bZIP_sf"/>
</dbReference>
<dbReference type="InterPro" id="IPR004827">
    <property type="entry name" value="bZIP"/>
</dbReference>
<keyword evidence="2" id="KW-0238">DNA-binding</keyword>
<sequence length="328" mass="36069">MFSSDDGSCSGGCAETESNGACDLLVPQQNGPARIPNTPEILSALISINPMDTFMSQQAGVNSPTDDTDSCSVVSSSLDSPVSPTNPLNMRTQLIKEDLKMRLQERRMRNREDSPQQQHPQPQCREASQQPHLPLEARYSSSGCDESGMDTEEDDGNLSNGDVNSNGCELTPEDEERRKRRRERNKLAAMKCRQKKREQTDKLEHESVNLENQNEKMKARIQELEGELRNLKMILQTHKPTCVNPSPEPTPVSDPAQPPSFLSTCSKAANSGIMAGHTTSQCTVAPLPSQPSFSPLDLPEFLLTASPTTDDIFSKNLSHLPSQGFLFG</sequence>
<evidence type="ECO:0000256" key="2">
    <source>
        <dbReference type="ARBA" id="ARBA00023125"/>
    </source>
</evidence>
<evidence type="ECO:0000259" key="5">
    <source>
        <dbReference type="PROSITE" id="PS50217"/>
    </source>
</evidence>
<dbReference type="GO" id="GO:0005634">
    <property type="term" value="C:nucleus"/>
    <property type="evidence" value="ECO:0007669"/>
    <property type="project" value="TreeGrafter"/>
</dbReference>
<comment type="caution">
    <text evidence="6">The sequence shown here is derived from an EMBL/GenBank/DDBJ whole genome shotgun (WGS) entry which is preliminary data.</text>
</comment>
<feature type="domain" description="BZIP" evidence="5">
    <location>
        <begin position="175"/>
        <end position="238"/>
    </location>
</feature>
<feature type="compositionally biased region" description="Low complexity" evidence="4">
    <location>
        <begin position="70"/>
        <end position="85"/>
    </location>
</feature>
<keyword evidence="1" id="KW-0805">Transcription regulation</keyword>
<dbReference type="AlphaFoldDB" id="A0AAN9TW65"/>
<dbReference type="PANTHER" id="PTHR23351:SF24">
    <property type="entry name" value="ACTIVATING TRANSCRIPTION FACTOR 3-RELATED"/>
    <property type="match status" value="1"/>
</dbReference>
<evidence type="ECO:0000313" key="6">
    <source>
        <dbReference type="EMBL" id="KAK7605458.1"/>
    </source>
</evidence>
<keyword evidence="7" id="KW-1185">Reference proteome</keyword>
<dbReference type="PROSITE" id="PS50217">
    <property type="entry name" value="BZIP"/>
    <property type="match status" value="1"/>
</dbReference>
<dbReference type="PRINTS" id="PR00042">
    <property type="entry name" value="LEUZIPPRFOS"/>
</dbReference>